<dbReference type="InterPro" id="IPR039426">
    <property type="entry name" value="TonB-dep_rcpt-like"/>
</dbReference>
<dbReference type="Proteomes" id="UP001065174">
    <property type="component" value="Chromosome"/>
</dbReference>
<evidence type="ECO:0000313" key="15">
    <source>
        <dbReference type="Proteomes" id="UP001065174"/>
    </source>
</evidence>
<evidence type="ECO:0000256" key="11">
    <source>
        <dbReference type="SAM" id="SignalP"/>
    </source>
</evidence>
<keyword evidence="9" id="KW-0998">Cell outer membrane</keyword>
<organism evidence="14 15">
    <name type="scientific">Reichenbachiella agarivorans</name>
    <dbReference type="NCBI Taxonomy" id="2979464"/>
    <lineage>
        <taxon>Bacteria</taxon>
        <taxon>Pseudomonadati</taxon>
        <taxon>Bacteroidota</taxon>
        <taxon>Cytophagia</taxon>
        <taxon>Cytophagales</taxon>
        <taxon>Reichenbachiellaceae</taxon>
        <taxon>Reichenbachiella</taxon>
    </lineage>
</organism>
<dbReference type="Pfam" id="PF13715">
    <property type="entry name" value="CarbopepD_reg_2"/>
    <property type="match status" value="1"/>
</dbReference>
<keyword evidence="4" id="KW-0812">Transmembrane</keyword>
<dbReference type="Pfam" id="PF07715">
    <property type="entry name" value="Plug"/>
    <property type="match status" value="1"/>
</dbReference>
<keyword evidence="2" id="KW-0813">Transport</keyword>
<keyword evidence="8 14" id="KW-0675">Receptor</keyword>
<dbReference type="InterPro" id="IPR012910">
    <property type="entry name" value="Plug_dom"/>
</dbReference>
<dbReference type="PANTHER" id="PTHR30069">
    <property type="entry name" value="TONB-DEPENDENT OUTER MEMBRANE RECEPTOR"/>
    <property type="match status" value="1"/>
</dbReference>
<proteinExistence type="inferred from homology"/>
<evidence type="ECO:0000256" key="7">
    <source>
        <dbReference type="ARBA" id="ARBA00023136"/>
    </source>
</evidence>
<evidence type="ECO:0000256" key="5">
    <source>
        <dbReference type="ARBA" id="ARBA00022729"/>
    </source>
</evidence>
<dbReference type="Pfam" id="PF00593">
    <property type="entry name" value="TonB_dep_Rec_b-barrel"/>
    <property type="match status" value="1"/>
</dbReference>
<protein>
    <submittedName>
        <fullName evidence="14">TonB-dependent receptor</fullName>
    </submittedName>
</protein>
<comment type="similarity">
    <text evidence="10">Belongs to the TonB-dependent receptor family.</text>
</comment>
<dbReference type="InterPro" id="IPR000531">
    <property type="entry name" value="Beta-barrel_TonB"/>
</dbReference>
<dbReference type="Gene3D" id="2.60.40.1120">
    <property type="entry name" value="Carboxypeptidase-like, regulatory domain"/>
    <property type="match status" value="1"/>
</dbReference>
<dbReference type="InterPro" id="IPR008969">
    <property type="entry name" value="CarboxyPept-like_regulatory"/>
</dbReference>
<keyword evidence="6 10" id="KW-0798">TonB box</keyword>
<keyword evidence="3" id="KW-1134">Transmembrane beta strand</keyword>
<feature type="signal peptide" evidence="11">
    <location>
        <begin position="1"/>
        <end position="20"/>
    </location>
</feature>
<evidence type="ECO:0000256" key="9">
    <source>
        <dbReference type="ARBA" id="ARBA00023237"/>
    </source>
</evidence>
<feature type="domain" description="TonB-dependent receptor plug" evidence="13">
    <location>
        <begin position="120"/>
        <end position="213"/>
    </location>
</feature>
<evidence type="ECO:0000256" key="3">
    <source>
        <dbReference type="ARBA" id="ARBA00022452"/>
    </source>
</evidence>
<accession>A0ABY6CL14</accession>
<dbReference type="SUPFAM" id="SSF49464">
    <property type="entry name" value="Carboxypeptidase regulatory domain-like"/>
    <property type="match status" value="1"/>
</dbReference>
<feature type="domain" description="TonB-dependent receptor-like beta-barrel" evidence="12">
    <location>
        <begin position="314"/>
        <end position="664"/>
    </location>
</feature>
<dbReference type="Gene3D" id="2.40.170.20">
    <property type="entry name" value="TonB-dependent receptor, beta-barrel domain"/>
    <property type="match status" value="1"/>
</dbReference>
<evidence type="ECO:0000259" key="13">
    <source>
        <dbReference type="Pfam" id="PF07715"/>
    </source>
</evidence>
<evidence type="ECO:0000256" key="4">
    <source>
        <dbReference type="ARBA" id="ARBA00022692"/>
    </source>
</evidence>
<dbReference type="RefSeq" id="WP_262308645.1">
    <property type="nucleotide sequence ID" value="NZ_CP106679.1"/>
</dbReference>
<evidence type="ECO:0000313" key="14">
    <source>
        <dbReference type="EMBL" id="UXP31205.1"/>
    </source>
</evidence>
<dbReference type="SUPFAM" id="SSF56935">
    <property type="entry name" value="Porins"/>
    <property type="match status" value="1"/>
</dbReference>
<evidence type="ECO:0000256" key="10">
    <source>
        <dbReference type="RuleBase" id="RU003357"/>
    </source>
</evidence>
<dbReference type="PANTHER" id="PTHR30069:SF29">
    <property type="entry name" value="HEMOGLOBIN AND HEMOGLOBIN-HAPTOGLOBIN-BINDING PROTEIN 1-RELATED"/>
    <property type="match status" value="1"/>
</dbReference>
<evidence type="ECO:0000256" key="6">
    <source>
        <dbReference type="ARBA" id="ARBA00023077"/>
    </source>
</evidence>
<keyword evidence="5 11" id="KW-0732">Signal</keyword>
<evidence type="ECO:0000259" key="12">
    <source>
        <dbReference type="Pfam" id="PF00593"/>
    </source>
</evidence>
<feature type="chain" id="PRO_5045818577" evidence="11">
    <location>
        <begin position="21"/>
        <end position="718"/>
    </location>
</feature>
<evidence type="ECO:0000256" key="2">
    <source>
        <dbReference type="ARBA" id="ARBA00022448"/>
    </source>
</evidence>
<sequence>MKNSILTALFNLLCIPILLGQITGQVHDTDGEPLPGVSVYIMGSYDGTTTDIEGRFSFRTYEVGEQTLVASFIGYKTHEEILTMGESHRLDIRLKEEVNRLSGVTITAGSFEASDEQKATVLKPLDIAMTAGAGADVSGALNMLPGTTTNGETGRLFVRGGTANETQAFVDGIWVSNFYTTTPSNVPSRGRFDPFLFKGTFFSTGGYSAEYGQALSSVLSLNSLDLADETITDISLMSVGGAVAHTQRWDQGSVYAKIEYMNLDPYMNLVKQTYDWKDGFTSANGTFMLRQKINKQDMLKVYATYDRSGFHAIIPSINNPAGDDTKVQNDNTYLNATYKKGLGDAGMAYFGVSYGLYHQDTDYNAIRVEGQNEAVHAKSYYTTDIGSLSLKAGGEMIRADEKEDTRLADNSAFDRAYDNTQLAGFVEGDYFLTQALTLRAGLRYAHYSVFEEGQWSPRVSMAYKTGEYSQVSAAFGQFHQLPQRDLMLAAQDYILPEQADHYILSYQRIKEGFTFRGELYYKTYEDLVKYDADGIYNPTTYTNSGEGYARGIDLFFRDAKTIKNADYWVSYSFIDSKRDYRNYPQQVRPEFAAMHNVSVVYKHFIPVIRTQIGATWDFNSGRPYNDPNEDEFNNQKTKYYANLSFNFAFLYRPHVILYASATNLLGRDNVFGYDYADTPDASGVYDSQAIGQQAKRFFFVGVFISLTKDKKTNQLEYL</sequence>
<evidence type="ECO:0000256" key="8">
    <source>
        <dbReference type="ARBA" id="ARBA00023170"/>
    </source>
</evidence>
<keyword evidence="7 10" id="KW-0472">Membrane</keyword>
<gene>
    <name evidence="14" type="ORF">N6H18_12685</name>
</gene>
<keyword evidence="15" id="KW-1185">Reference proteome</keyword>
<evidence type="ECO:0000256" key="1">
    <source>
        <dbReference type="ARBA" id="ARBA00004571"/>
    </source>
</evidence>
<name>A0ABY6CL14_9BACT</name>
<reference evidence="14" key="1">
    <citation type="submission" date="2022-09" db="EMBL/GenBank/DDBJ databases">
        <title>Comparative genomics and taxonomic characterization of three novel marine species of genus Reichenbachiella exhibiting antioxidant and polysaccharide degradation activities.</title>
        <authorList>
            <person name="Muhammad N."/>
            <person name="Lee Y.-J."/>
            <person name="Ko J."/>
            <person name="Kim S.-G."/>
        </authorList>
    </citation>
    <scope>NUCLEOTIDE SEQUENCE</scope>
    <source>
        <strain evidence="14">BKB1-1</strain>
    </source>
</reference>
<dbReference type="EMBL" id="CP106679">
    <property type="protein sequence ID" value="UXP31205.1"/>
    <property type="molecule type" value="Genomic_DNA"/>
</dbReference>
<dbReference type="InterPro" id="IPR036942">
    <property type="entry name" value="Beta-barrel_TonB_sf"/>
</dbReference>
<comment type="subcellular location">
    <subcellularLocation>
        <location evidence="1">Cell outer membrane</location>
        <topology evidence="1">Multi-pass membrane protein</topology>
    </subcellularLocation>
</comment>